<dbReference type="Proteomes" id="UP001606305">
    <property type="component" value="Unassembled WGS sequence"/>
</dbReference>
<keyword evidence="3" id="KW-1185">Reference proteome</keyword>
<organism evidence="2 3">
    <name type="scientific">Pelomonas nitida</name>
    <dbReference type="NCBI Taxonomy" id="3299027"/>
    <lineage>
        <taxon>Bacteria</taxon>
        <taxon>Pseudomonadati</taxon>
        <taxon>Pseudomonadota</taxon>
        <taxon>Betaproteobacteria</taxon>
        <taxon>Burkholderiales</taxon>
        <taxon>Sphaerotilaceae</taxon>
        <taxon>Roseateles</taxon>
    </lineage>
</organism>
<proteinExistence type="predicted"/>
<reference evidence="2 3" key="1">
    <citation type="submission" date="2024-09" db="EMBL/GenBank/DDBJ databases">
        <title>Novel species of the genus Pelomonas and Roseateles isolated from streams.</title>
        <authorList>
            <person name="Lu H."/>
        </authorList>
    </citation>
    <scope>NUCLEOTIDE SEQUENCE [LARGE SCALE GENOMIC DNA]</scope>
    <source>
        <strain evidence="2 3">BYS96W</strain>
    </source>
</reference>
<comment type="caution">
    <text evidence="2">The sequence shown here is derived from an EMBL/GenBank/DDBJ whole genome shotgun (WGS) entry which is preliminary data.</text>
</comment>
<dbReference type="InterPro" id="IPR018720">
    <property type="entry name" value="DUF2249"/>
</dbReference>
<accession>A0ABW7GCR3</accession>
<protein>
    <submittedName>
        <fullName evidence="2">DUF2249 domain-containing protein</fullName>
    </submittedName>
</protein>
<evidence type="ECO:0000259" key="1">
    <source>
        <dbReference type="Pfam" id="PF10006"/>
    </source>
</evidence>
<feature type="domain" description="DUF2249" evidence="1">
    <location>
        <begin position="10"/>
        <end position="78"/>
    </location>
</feature>
<dbReference type="Pfam" id="PF10006">
    <property type="entry name" value="DUF2249"/>
    <property type="match status" value="1"/>
</dbReference>
<gene>
    <name evidence="2" type="ORF">ACG00X_23220</name>
</gene>
<name>A0ABW7GCR3_9BURK</name>
<sequence length="94" mass="10418">MTLITYGNRIDLRPLAPQERLPRVFNAIRALGDGEGMELVNDQDLRSLYSPFLAEQSGRFSWEDLIHGPDVWRVRITRLAGHGEGGCCGFCGGA</sequence>
<dbReference type="RefSeq" id="WP_394492073.1">
    <property type="nucleotide sequence ID" value="NZ_JBIGIA010000030.1"/>
</dbReference>
<evidence type="ECO:0000313" key="3">
    <source>
        <dbReference type="Proteomes" id="UP001606305"/>
    </source>
</evidence>
<dbReference type="EMBL" id="JBIGIA010000030">
    <property type="protein sequence ID" value="MFG6459748.1"/>
    <property type="molecule type" value="Genomic_DNA"/>
</dbReference>
<evidence type="ECO:0000313" key="2">
    <source>
        <dbReference type="EMBL" id="MFG6459748.1"/>
    </source>
</evidence>